<keyword evidence="2" id="KW-1185">Reference proteome</keyword>
<protein>
    <submittedName>
        <fullName evidence="1">Uncharacterized protein</fullName>
    </submittedName>
</protein>
<gene>
    <name evidence="1" type="ORF">LVIROSA_LOCUS26219</name>
</gene>
<accession>A0AAU9NQA0</accession>
<sequence length="99" mass="11434">MKDIQVRQILQELISHLREVGDMMEAVQVTIKEGVKIHKDFNNGIPIEEDDTNYNITKEVVGDAKMENMSMQDNTSFMLATIHKQIGKHKQVMKNFTED</sequence>
<comment type="caution">
    <text evidence="1">The sequence shown here is derived from an EMBL/GenBank/DDBJ whole genome shotgun (WGS) entry which is preliminary data.</text>
</comment>
<dbReference type="Proteomes" id="UP001157418">
    <property type="component" value="Unassembled WGS sequence"/>
</dbReference>
<evidence type="ECO:0000313" key="1">
    <source>
        <dbReference type="EMBL" id="CAH1440062.1"/>
    </source>
</evidence>
<proteinExistence type="predicted"/>
<evidence type="ECO:0000313" key="2">
    <source>
        <dbReference type="Proteomes" id="UP001157418"/>
    </source>
</evidence>
<dbReference type="AlphaFoldDB" id="A0AAU9NQA0"/>
<dbReference type="EMBL" id="CAKMRJ010005412">
    <property type="protein sequence ID" value="CAH1440062.1"/>
    <property type="molecule type" value="Genomic_DNA"/>
</dbReference>
<organism evidence="1 2">
    <name type="scientific">Lactuca virosa</name>
    <dbReference type="NCBI Taxonomy" id="75947"/>
    <lineage>
        <taxon>Eukaryota</taxon>
        <taxon>Viridiplantae</taxon>
        <taxon>Streptophyta</taxon>
        <taxon>Embryophyta</taxon>
        <taxon>Tracheophyta</taxon>
        <taxon>Spermatophyta</taxon>
        <taxon>Magnoliopsida</taxon>
        <taxon>eudicotyledons</taxon>
        <taxon>Gunneridae</taxon>
        <taxon>Pentapetalae</taxon>
        <taxon>asterids</taxon>
        <taxon>campanulids</taxon>
        <taxon>Asterales</taxon>
        <taxon>Asteraceae</taxon>
        <taxon>Cichorioideae</taxon>
        <taxon>Cichorieae</taxon>
        <taxon>Lactucinae</taxon>
        <taxon>Lactuca</taxon>
    </lineage>
</organism>
<reference evidence="1 2" key="1">
    <citation type="submission" date="2022-01" db="EMBL/GenBank/DDBJ databases">
        <authorList>
            <person name="Xiong W."/>
            <person name="Schranz E."/>
        </authorList>
    </citation>
    <scope>NUCLEOTIDE SEQUENCE [LARGE SCALE GENOMIC DNA]</scope>
</reference>
<name>A0AAU9NQA0_9ASTR</name>